<dbReference type="Proteomes" id="UP001500449">
    <property type="component" value="Unassembled WGS sequence"/>
</dbReference>
<organism evidence="1 2">
    <name type="scientific">Pseudonocardia ailaonensis</name>
    <dbReference type="NCBI Taxonomy" id="367279"/>
    <lineage>
        <taxon>Bacteria</taxon>
        <taxon>Bacillati</taxon>
        <taxon>Actinomycetota</taxon>
        <taxon>Actinomycetes</taxon>
        <taxon>Pseudonocardiales</taxon>
        <taxon>Pseudonocardiaceae</taxon>
        <taxon>Pseudonocardia</taxon>
    </lineage>
</organism>
<proteinExistence type="predicted"/>
<sequence>MSIYDEAVAQLGKEAADAIRASAQADPLMTDEEIDRLIPLWLMSEPYVRVKGVSGSNAAR</sequence>
<keyword evidence="2" id="KW-1185">Reference proteome</keyword>
<reference evidence="1 2" key="1">
    <citation type="journal article" date="2019" name="Int. J. Syst. Evol. Microbiol.">
        <title>The Global Catalogue of Microorganisms (GCM) 10K type strain sequencing project: providing services to taxonomists for standard genome sequencing and annotation.</title>
        <authorList>
            <consortium name="The Broad Institute Genomics Platform"/>
            <consortium name="The Broad Institute Genome Sequencing Center for Infectious Disease"/>
            <person name="Wu L."/>
            <person name="Ma J."/>
        </authorList>
    </citation>
    <scope>NUCLEOTIDE SEQUENCE [LARGE SCALE GENOMIC DNA]</scope>
    <source>
        <strain evidence="1 2">JCM 16009</strain>
    </source>
</reference>
<accession>A0ABN2NQL4</accession>
<gene>
    <name evidence="1" type="ORF">GCM10009836_68920</name>
</gene>
<dbReference type="RefSeq" id="WP_344427083.1">
    <property type="nucleotide sequence ID" value="NZ_BAAAQK010000028.1"/>
</dbReference>
<name>A0ABN2NQL4_9PSEU</name>
<evidence type="ECO:0000313" key="1">
    <source>
        <dbReference type="EMBL" id="GAA1877744.1"/>
    </source>
</evidence>
<evidence type="ECO:0000313" key="2">
    <source>
        <dbReference type="Proteomes" id="UP001500449"/>
    </source>
</evidence>
<dbReference type="EMBL" id="BAAAQK010000028">
    <property type="protein sequence ID" value="GAA1877744.1"/>
    <property type="molecule type" value="Genomic_DNA"/>
</dbReference>
<comment type="caution">
    <text evidence="1">The sequence shown here is derived from an EMBL/GenBank/DDBJ whole genome shotgun (WGS) entry which is preliminary data.</text>
</comment>
<protein>
    <submittedName>
        <fullName evidence="1">Uncharacterized protein</fullName>
    </submittedName>
</protein>